<dbReference type="Pfam" id="PF12872">
    <property type="entry name" value="OST-HTH"/>
    <property type="match status" value="1"/>
</dbReference>
<dbReference type="AlphaFoldDB" id="A0A0N5CW98"/>
<keyword evidence="4" id="KW-1185">Reference proteome</keyword>
<organism evidence="5">
    <name type="scientific">Thelazia callipaeda</name>
    <name type="common">Oriental eyeworm</name>
    <name type="synonym">Parasitic nematode</name>
    <dbReference type="NCBI Taxonomy" id="103827"/>
    <lineage>
        <taxon>Eukaryota</taxon>
        <taxon>Metazoa</taxon>
        <taxon>Ecdysozoa</taxon>
        <taxon>Nematoda</taxon>
        <taxon>Chromadorea</taxon>
        <taxon>Rhabditida</taxon>
        <taxon>Spirurina</taxon>
        <taxon>Spiruromorpha</taxon>
        <taxon>Thelazioidea</taxon>
        <taxon>Thelaziidae</taxon>
        <taxon>Thelazia</taxon>
    </lineage>
</organism>
<reference evidence="3 4" key="2">
    <citation type="submission" date="2018-11" db="EMBL/GenBank/DDBJ databases">
        <authorList>
            <consortium name="Pathogen Informatics"/>
        </authorList>
    </citation>
    <scope>NUCLEOTIDE SEQUENCE [LARGE SCALE GENOMIC DNA]</scope>
</reference>
<gene>
    <name evidence="3" type="ORF">TCLT_LOCUS4603</name>
</gene>
<evidence type="ECO:0000256" key="1">
    <source>
        <dbReference type="SAM" id="Phobius"/>
    </source>
</evidence>
<accession>A0A0N5CW98</accession>
<dbReference type="InterPro" id="IPR025605">
    <property type="entry name" value="OST-HTH/LOTUS_dom"/>
</dbReference>
<dbReference type="Proteomes" id="UP000276776">
    <property type="component" value="Unassembled WGS sequence"/>
</dbReference>
<name>A0A0N5CW98_THECL</name>
<evidence type="ECO:0000313" key="4">
    <source>
        <dbReference type="Proteomes" id="UP000276776"/>
    </source>
</evidence>
<protein>
    <submittedName>
        <fullName evidence="5">HTH OST-type domain-containing protein</fullName>
    </submittedName>
</protein>
<proteinExistence type="predicted"/>
<evidence type="ECO:0000259" key="2">
    <source>
        <dbReference type="Pfam" id="PF12872"/>
    </source>
</evidence>
<dbReference type="OrthoDB" id="5848770at2759"/>
<keyword evidence="1" id="KW-1133">Transmembrane helix</keyword>
<keyword evidence="1" id="KW-0472">Membrane</keyword>
<dbReference type="EMBL" id="UYYF01004295">
    <property type="protein sequence ID" value="VDN01744.1"/>
    <property type="molecule type" value="Genomic_DNA"/>
</dbReference>
<dbReference type="WBParaSite" id="TCLT_0000461401-mRNA-1">
    <property type="protein sequence ID" value="TCLT_0000461401-mRNA-1"/>
    <property type="gene ID" value="TCLT_0000461401"/>
</dbReference>
<evidence type="ECO:0000313" key="5">
    <source>
        <dbReference type="WBParaSite" id="TCLT_0000461401-mRNA-1"/>
    </source>
</evidence>
<sequence length="896" mass="102317">MKEEVSERKIKRDDKVCKKQEISALLLGTERVVDESKMRDFSVLRISSRSFELVSLIQLNGKYLLFDKKMLTLDDLKIRVVAVIGSEKHGCTEDDLRRIYKYLYMLYLTVLSISIFTNMYGKDLCPKDYGFDNLRSFLISRKMQGEGGLIHSNGRYYATGDKNTDKMLELIRNTKTKKNQHRKRSLNIRKTLSIYTSASKGLTSAERSSLQGASRVHSLENTHGYQYKLEGTNFSVYNRSINSSFMSTSVFSQNVPNNLGTLPDFNLPSSIYHRELLSNSHSSFQNSSNRAEICKDGRTNQLVNKNGGNKYIKSIRRLVNLINQNGGQISFSQLKRDYMKRFQISLDNNELRCLFDAPLNEVQDLYTFLASRLDTYVFVSQESNGDLLLSVIDDEDYEDYNSIDEFENLGIVSSSTRTSLHRLAEDRNRRARHGEQFQNRTNSYNQASAKMEFNSKNFSLPIPFPYNINSERNGRDVVAPVRAREDLLSYKVLGEKVLSFVRTKGPIKVLDLSRIFYEEDGRQIDPRTYPEGTWEFIIQKVLSSDRFPELVLQDDTVDLRERVQKSKDMSLLLLNKQSYSLPTKPPSSTTFESSVHAAMIYDMVAQSNGSLSQKEIITALNAKGIEVNACQLTVKLLTQFKDVFSCEFLKSGVLISLVDGAQRPQETNSSSVLDKPSTIMKHVPEYCPKTVSSENQPQSVILFNVEVINESMGRMRIQASFRLDSFEPVYASFERNLYNHYRLNGQHRNYKVEEAIRGCCYVFYSANNNRVCRVQCLSDGKCGSVVPVFLVDNVCYENVAVDQLRKLVSKFAEPAFGIVAQTVPFIVLKGKENEFRENFSSIRSMLLGQKKGQIKVYVESGQSKGQFELKQMYSETHADLNIPAKFVRQNIIALLS</sequence>
<feature type="domain" description="HTH OST-type" evidence="2">
    <location>
        <begin position="116"/>
        <end position="139"/>
    </location>
</feature>
<reference evidence="5" key="1">
    <citation type="submission" date="2017-02" db="UniProtKB">
        <authorList>
            <consortium name="WormBaseParasite"/>
        </authorList>
    </citation>
    <scope>IDENTIFICATION</scope>
</reference>
<feature type="transmembrane region" description="Helical" evidence="1">
    <location>
        <begin position="102"/>
        <end position="121"/>
    </location>
</feature>
<dbReference type="OMA" id="NACQLTV"/>
<evidence type="ECO:0000313" key="3">
    <source>
        <dbReference type="EMBL" id="VDN01744.1"/>
    </source>
</evidence>
<keyword evidence="1" id="KW-0812">Transmembrane</keyword>